<name>A0A9X2WTC1_9GAMM</name>
<proteinExistence type="predicted"/>
<evidence type="ECO:0000256" key="1">
    <source>
        <dbReference type="SAM" id="SignalP"/>
    </source>
</evidence>
<sequence length="195" mass="21608">MSRYSSTLACLSFGLLSLSQPLQAAEYSNSKPLVISDKSEKSEKTANPSYIALMLDYVPAADNLYGITLAPYHFDNNYQQWGYYLGYARSRETDVIVPEPALSYRQESLFRLGLSYSLTADLSFYAGGSGYISTVSYTNNISPKIVDGKPTWEEDKTTRWGAEAGLRYRITEHFILSAGYNSSTESTVLSIGYAG</sequence>
<accession>A0A9X2WTC1</accession>
<dbReference type="AlphaFoldDB" id="A0A9X2WTC1"/>
<dbReference type="RefSeq" id="WP_261271976.1">
    <property type="nucleotide sequence ID" value="NZ_JAMTCC010000006.1"/>
</dbReference>
<dbReference type="Proteomes" id="UP001155604">
    <property type="component" value="Unassembled WGS sequence"/>
</dbReference>
<keyword evidence="1" id="KW-0732">Signal</keyword>
<evidence type="ECO:0000313" key="2">
    <source>
        <dbReference type="EMBL" id="MCT7944712.1"/>
    </source>
</evidence>
<gene>
    <name evidence="2" type="ORF">NE536_04955</name>
</gene>
<dbReference type="Gene3D" id="2.40.160.20">
    <property type="match status" value="1"/>
</dbReference>
<dbReference type="SUPFAM" id="SSF56925">
    <property type="entry name" value="OMPA-like"/>
    <property type="match status" value="1"/>
</dbReference>
<evidence type="ECO:0000313" key="3">
    <source>
        <dbReference type="Proteomes" id="UP001155604"/>
    </source>
</evidence>
<feature type="chain" id="PRO_5040799926" evidence="1">
    <location>
        <begin position="25"/>
        <end position="195"/>
    </location>
</feature>
<dbReference type="EMBL" id="JAMTCC010000006">
    <property type="protein sequence ID" value="MCT7944712.1"/>
    <property type="molecule type" value="Genomic_DNA"/>
</dbReference>
<feature type="signal peptide" evidence="1">
    <location>
        <begin position="1"/>
        <end position="24"/>
    </location>
</feature>
<keyword evidence="2" id="KW-0675">Receptor</keyword>
<protein>
    <submittedName>
        <fullName evidence="2">TonB-dependent receptor</fullName>
    </submittedName>
</protein>
<reference evidence="2" key="1">
    <citation type="journal article" date="2023" name="Int. J. Syst. Evol. Microbiol.">
        <title>&lt;i&gt;Shewanella septentrionalis&lt;/i&gt; sp. nov. and &lt;i&gt;Shewanella holmiensis&lt;/i&gt; sp. nov., isolated from Baltic Sea water and sediments.</title>
        <authorList>
            <person name="Martin-Rodriguez A.J."/>
            <person name="Thorell K."/>
            <person name="Joffre E."/>
            <person name="Jensie-Markopoulos S."/>
            <person name="Moore E.R.B."/>
            <person name="Sjoling A."/>
        </authorList>
    </citation>
    <scope>NUCLEOTIDE SEQUENCE</scope>
    <source>
        <strain evidence="2">SP1W3</strain>
    </source>
</reference>
<comment type="caution">
    <text evidence="2">The sequence shown here is derived from an EMBL/GenBank/DDBJ whole genome shotgun (WGS) entry which is preliminary data.</text>
</comment>
<keyword evidence="3" id="KW-1185">Reference proteome</keyword>
<dbReference type="InterPro" id="IPR011250">
    <property type="entry name" value="OMP/PagP_B-barrel"/>
</dbReference>
<organism evidence="2 3">
    <name type="scientific">Shewanella septentrionalis</name>
    <dbReference type="NCBI Taxonomy" id="2952223"/>
    <lineage>
        <taxon>Bacteria</taxon>
        <taxon>Pseudomonadati</taxon>
        <taxon>Pseudomonadota</taxon>
        <taxon>Gammaproteobacteria</taxon>
        <taxon>Alteromonadales</taxon>
        <taxon>Shewanellaceae</taxon>
        <taxon>Shewanella</taxon>
    </lineage>
</organism>